<dbReference type="EMBL" id="MTBP01000002">
    <property type="protein sequence ID" value="POM24134.1"/>
    <property type="molecule type" value="Genomic_DNA"/>
</dbReference>
<keyword evidence="4" id="KW-1185">Reference proteome</keyword>
<dbReference type="SUPFAM" id="SSF110395">
    <property type="entry name" value="CutC-like"/>
    <property type="match status" value="1"/>
</dbReference>
<accession>A0A2P4UGC9</accession>
<dbReference type="AlphaFoldDB" id="A0A2P4UGC9"/>
<dbReference type="InterPro" id="IPR005627">
    <property type="entry name" value="CutC-like"/>
</dbReference>
<sequence>MLEVLALTPDDARAAQDGGADRIEVAADLVTGGLTPDPDVVARIRDATALPIRAVLRANAGLRTSPAELDRLRRAAASLAAAGADGFAFGFLGADGLVDVPAVTALAAAVAPRPWTFHRVVDHAADPARAWEQACALARLPGTAPDAVRTAGSPRGVDAGLPVLARRAAERPAVPVLAGGGLRRRHVAALAAAGVAAFHAGTAVRRDGSLDAPADAALVAEWRALVRAATGG</sequence>
<evidence type="ECO:0000313" key="3">
    <source>
        <dbReference type="EMBL" id="POM24134.1"/>
    </source>
</evidence>
<evidence type="ECO:0000256" key="2">
    <source>
        <dbReference type="ARBA" id="ARBA00019014"/>
    </source>
</evidence>
<proteinExistence type="inferred from homology"/>
<dbReference type="InterPro" id="IPR036822">
    <property type="entry name" value="CutC-like_dom_sf"/>
</dbReference>
<dbReference type="Proteomes" id="UP000242367">
    <property type="component" value="Unassembled WGS sequence"/>
</dbReference>
<comment type="caution">
    <text evidence="3">The sequence shown here is derived from an EMBL/GenBank/DDBJ whole genome shotgun (WGS) entry which is preliminary data.</text>
</comment>
<dbReference type="RefSeq" id="WP_103563293.1">
    <property type="nucleotide sequence ID" value="NZ_MTBP01000002.1"/>
</dbReference>
<name>A0A2P4UGC9_9ACTN</name>
<dbReference type="GO" id="GO:0005507">
    <property type="term" value="F:copper ion binding"/>
    <property type="evidence" value="ECO:0007669"/>
    <property type="project" value="TreeGrafter"/>
</dbReference>
<evidence type="ECO:0000313" key="4">
    <source>
        <dbReference type="Proteomes" id="UP000242367"/>
    </source>
</evidence>
<gene>
    <name evidence="3" type="primary">cutC</name>
    <name evidence="3" type="ORF">BTM25_27610</name>
</gene>
<dbReference type="PANTHER" id="PTHR12598">
    <property type="entry name" value="COPPER HOMEOSTASIS PROTEIN CUTC"/>
    <property type="match status" value="1"/>
</dbReference>
<organism evidence="3 4">
    <name type="scientific">Actinomadura rubteroloni</name>
    <dbReference type="NCBI Taxonomy" id="1926885"/>
    <lineage>
        <taxon>Bacteria</taxon>
        <taxon>Bacillati</taxon>
        <taxon>Actinomycetota</taxon>
        <taxon>Actinomycetes</taxon>
        <taxon>Streptosporangiales</taxon>
        <taxon>Thermomonosporaceae</taxon>
        <taxon>Actinomadura</taxon>
    </lineage>
</organism>
<comment type="similarity">
    <text evidence="1">Belongs to the CutC family.</text>
</comment>
<dbReference type="PANTHER" id="PTHR12598:SF0">
    <property type="entry name" value="COPPER HOMEOSTASIS PROTEIN CUTC HOMOLOG"/>
    <property type="match status" value="1"/>
</dbReference>
<protein>
    <recommendedName>
        <fullName evidence="2">Copper homeostasis protein cutC homolog</fullName>
    </recommendedName>
</protein>
<evidence type="ECO:0000256" key="1">
    <source>
        <dbReference type="ARBA" id="ARBA00007768"/>
    </source>
</evidence>
<dbReference type="Pfam" id="PF03932">
    <property type="entry name" value="CutC"/>
    <property type="match status" value="1"/>
</dbReference>
<reference evidence="3 4" key="1">
    <citation type="journal article" date="2017" name="Chemistry">
        <title>Isolation, Biosynthesis and Chemical Modifications of Rubterolones A-F: Rare Tropolone Alkaloids from Actinomadura sp. 5-2.</title>
        <authorList>
            <person name="Guo H."/>
            <person name="Benndorf R."/>
            <person name="Leichnitz D."/>
            <person name="Klassen J.L."/>
            <person name="Vollmers J."/>
            <person name="Gorls H."/>
            <person name="Steinacker M."/>
            <person name="Weigel C."/>
            <person name="Dahse H.M."/>
            <person name="Kaster A.K."/>
            <person name="de Beer Z.W."/>
            <person name="Poulsen M."/>
            <person name="Beemelmanns C."/>
        </authorList>
    </citation>
    <scope>NUCLEOTIDE SEQUENCE [LARGE SCALE GENOMIC DNA]</scope>
    <source>
        <strain evidence="3 4">5-2</strain>
    </source>
</reference>
<dbReference type="Gene3D" id="3.20.20.380">
    <property type="entry name" value="Copper homeostasis (CutC) domain"/>
    <property type="match status" value="1"/>
</dbReference>